<proteinExistence type="predicted"/>
<feature type="compositionally biased region" description="Polar residues" evidence="1">
    <location>
        <begin position="126"/>
        <end position="135"/>
    </location>
</feature>
<dbReference type="AlphaFoldDB" id="A0A380TFH8"/>
<gene>
    <name evidence="2" type="ORF">DF3PB_2800002</name>
</gene>
<evidence type="ECO:0000256" key="1">
    <source>
        <dbReference type="SAM" id="MobiDB-lite"/>
    </source>
</evidence>
<accession>A0A380TFH8</accession>
<sequence>MHQHHAVHVVDPKILVAIVPKMGERAHRLRLGFFDGHFAALRATMEIRHQGSSDFHDAVRPVHSLFCKVRLNFLAGNSHNPEHPEKRDTDQQVKPTADREGRHGHTHERETLSVKTCGCTRRLMPSSRSTRSLGTPRSRAKAADYKLNVSNS</sequence>
<protein>
    <submittedName>
        <fullName evidence="2">Uncharacterized protein</fullName>
    </submittedName>
</protein>
<reference evidence="2" key="1">
    <citation type="submission" date="2018-07" db="EMBL/GenBank/DDBJ databases">
        <authorList>
            <person name="Quirk P.G."/>
            <person name="Krulwich T.A."/>
        </authorList>
    </citation>
    <scope>NUCLEOTIDE SEQUENCE</scope>
</reference>
<dbReference type="EMBL" id="UIDG01000202">
    <property type="protein sequence ID" value="SUS06429.1"/>
    <property type="molecule type" value="Genomic_DNA"/>
</dbReference>
<name>A0A380TFH8_9ZZZZ</name>
<organism evidence="2">
    <name type="scientific">metagenome</name>
    <dbReference type="NCBI Taxonomy" id="256318"/>
    <lineage>
        <taxon>unclassified sequences</taxon>
        <taxon>metagenomes</taxon>
    </lineage>
</organism>
<feature type="region of interest" description="Disordered" evidence="1">
    <location>
        <begin position="76"/>
        <end position="152"/>
    </location>
</feature>
<evidence type="ECO:0000313" key="2">
    <source>
        <dbReference type="EMBL" id="SUS06429.1"/>
    </source>
</evidence>
<feature type="compositionally biased region" description="Basic and acidic residues" evidence="1">
    <location>
        <begin position="80"/>
        <end position="112"/>
    </location>
</feature>